<gene>
    <name evidence="6" type="ORF">METZ01_LOCUS19423</name>
</gene>
<dbReference type="InterPro" id="IPR052719">
    <property type="entry name" value="CvpA-like"/>
</dbReference>
<dbReference type="Pfam" id="PF02674">
    <property type="entry name" value="Colicin_V"/>
    <property type="match status" value="1"/>
</dbReference>
<reference evidence="6" key="1">
    <citation type="submission" date="2018-05" db="EMBL/GenBank/DDBJ databases">
        <authorList>
            <person name="Lanie J.A."/>
            <person name="Ng W.-L."/>
            <person name="Kazmierczak K.M."/>
            <person name="Andrzejewski T.M."/>
            <person name="Davidsen T.M."/>
            <person name="Wayne K.J."/>
            <person name="Tettelin H."/>
            <person name="Glass J.I."/>
            <person name="Rusch D."/>
            <person name="Podicherti R."/>
            <person name="Tsui H.-C.T."/>
            <person name="Winkler M.E."/>
        </authorList>
    </citation>
    <scope>NUCLEOTIDE SEQUENCE</scope>
</reference>
<dbReference type="InterPro" id="IPR003825">
    <property type="entry name" value="Colicin-V_CvpA"/>
</dbReference>
<evidence type="ECO:0000256" key="4">
    <source>
        <dbReference type="ARBA" id="ARBA00023136"/>
    </source>
</evidence>
<keyword evidence="4 5" id="KW-0472">Membrane</keyword>
<protein>
    <recommendedName>
        <fullName evidence="7">CvpA family protein</fullName>
    </recommendedName>
</protein>
<keyword evidence="3 5" id="KW-1133">Transmembrane helix</keyword>
<evidence type="ECO:0000256" key="2">
    <source>
        <dbReference type="ARBA" id="ARBA00022692"/>
    </source>
</evidence>
<evidence type="ECO:0000256" key="1">
    <source>
        <dbReference type="ARBA" id="ARBA00004141"/>
    </source>
</evidence>
<evidence type="ECO:0000256" key="3">
    <source>
        <dbReference type="ARBA" id="ARBA00022989"/>
    </source>
</evidence>
<proteinExistence type="predicted"/>
<comment type="subcellular location">
    <subcellularLocation>
        <location evidence="1">Membrane</location>
        <topology evidence="1">Multi-pass membrane protein</topology>
    </subcellularLocation>
</comment>
<dbReference type="GO" id="GO:0016020">
    <property type="term" value="C:membrane"/>
    <property type="evidence" value="ECO:0007669"/>
    <property type="project" value="UniProtKB-SubCell"/>
</dbReference>
<evidence type="ECO:0008006" key="7">
    <source>
        <dbReference type="Google" id="ProtNLM"/>
    </source>
</evidence>
<dbReference type="AlphaFoldDB" id="A0A381PKH5"/>
<dbReference type="GO" id="GO:0009403">
    <property type="term" value="P:toxin biosynthetic process"/>
    <property type="evidence" value="ECO:0007669"/>
    <property type="project" value="InterPro"/>
</dbReference>
<accession>A0A381PKH5</accession>
<dbReference type="PANTHER" id="PTHR36926:SF1">
    <property type="entry name" value="COLICIN V PRODUCTION PROTEIN"/>
    <property type="match status" value="1"/>
</dbReference>
<evidence type="ECO:0000313" key="6">
    <source>
        <dbReference type="EMBL" id="SUZ66569.1"/>
    </source>
</evidence>
<dbReference type="PANTHER" id="PTHR36926">
    <property type="entry name" value="COLICIN V PRODUCTION PROTEIN"/>
    <property type="match status" value="1"/>
</dbReference>
<keyword evidence="2 5" id="KW-0812">Transmembrane</keyword>
<feature type="non-terminal residue" evidence="6">
    <location>
        <position position="1"/>
    </location>
</feature>
<evidence type="ECO:0000256" key="5">
    <source>
        <dbReference type="SAM" id="Phobius"/>
    </source>
</evidence>
<feature type="transmembrane region" description="Helical" evidence="5">
    <location>
        <begin position="37"/>
        <end position="54"/>
    </location>
</feature>
<feature type="transmembrane region" description="Helical" evidence="5">
    <location>
        <begin position="74"/>
        <end position="97"/>
    </location>
</feature>
<feature type="transmembrane region" description="Helical" evidence="5">
    <location>
        <begin position="109"/>
        <end position="130"/>
    </location>
</feature>
<sequence>VLSSINLDQIIWVDAVVIAALVLSFGLGIFRGFVREVLSLSSWIISIWLAYLYGDNLAIIIVPWLESERLSGLIGYLVVFVAVLVLLSLIVALLFKLFRVAGFSGTDRFLGGLFGCLRGVVIVAVLLFIAEWTPATGQAWFRESQIVPYFEAPLTWFKSKVVDQLHIDSLQ</sequence>
<name>A0A381PKH5_9ZZZZ</name>
<dbReference type="EMBL" id="UINC01000987">
    <property type="protein sequence ID" value="SUZ66569.1"/>
    <property type="molecule type" value="Genomic_DNA"/>
</dbReference>
<feature type="transmembrane region" description="Helical" evidence="5">
    <location>
        <begin position="12"/>
        <end position="30"/>
    </location>
</feature>
<organism evidence="6">
    <name type="scientific">marine metagenome</name>
    <dbReference type="NCBI Taxonomy" id="408172"/>
    <lineage>
        <taxon>unclassified sequences</taxon>
        <taxon>metagenomes</taxon>
        <taxon>ecological metagenomes</taxon>
    </lineage>
</organism>